<evidence type="ECO:0000256" key="2">
    <source>
        <dbReference type="PROSITE-ProRule" id="PRU00708"/>
    </source>
</evidence>
<protein>
    <recommendedName>
        <fullName evidence="3">DYW domain-containing protein</fullName>
    </recommendedName>
</protein>
<proteinExistence type="predicted"/>
<feature type="repeat" description="PPR" evidence="2">
    <location>
        <begin position="242"/>
        <end position="276"/>
    </location>
</feature>
<dbReference type="PROSITE" id="PS51375">
    <property type="entry name" value="PPR"/>
    <property type="match status" value="4"/>
</dbReference>
<dbReference type="PANTHER" id="PTHR47926">
    <property type="entry name" value="PENTATRICOPEPTIDE REPEAT-CONTAINING PROTEIN"/>
    <property type="match status" value="1"/>
</dbReference>
<evidence type="ECO:0000256" key="1">
    <source>
        <dbReference type="ARBA" id="ARBA00022737"/>
    </source>
</evidence>
<dbReference type="InterPro" id="IPR046960">
    <property type="entry name" value="PPR_At4g14850-like_plant"/>
</dbReference>
<name>A0A835QQU4_VANPL</name>
<dbReference type="InterPro" id="IPR002885">
    <property type="entry name" value="PPR_rpt"/>
</dbReference>
<feature type="domain" description="DYW" evidence="3">
    <location>
        <begin position="593"/>
        <end position="684"/>
    </location>
</feature>
<dbReference type="EMBL" id="JADCNM010000007">
    <property type="protein sequence ID" value="KAG0475426.1"/>
    <property type="molecule type" value="Genomic_DNA"/>
</dbReference>
<feature type="repeat" description="PPR" evidence="2">
    <location>
        <begin position="277"/>
        <end position="311"/>
    </location>
</feature>
<accession>A0A835QQU4</accession>
<dbReference type="PANTHER" id="PTHR47926:SF426">
    <property type="entry name" value="TETRATRICOPEPTIDE-LIKE HELICAL DOMAIN SUPERFAMILY, DYW DOMAIN-CONTAINING PROTEIN"/>
    <property type="match status" value="1"/>
</dbReference>
<dbReference type="AlphaFoldDB" id="A0A835QQU4"/>
<dbReference type="Pfam" id="PF13041">
    <property type="entry name" value="PPR_2"/>
    <property type="match status" value="3"/>
</dbReference>
<sequence length="684" mass="76131">MFPGTQTKPRSHLKTITGLLCSGQIDHARKLFDQIPNPDLRTLTLLLSAYSKHGRPKQSIALYRKLCKEQNLHSDRYVIVSVAKACALSSDTIVAKELHKDAVGCGFASDTLVGNALIDMYGKCRFMDGARDVFDQLPEKDVISWTSLVSSYVNCKQSGEGLQAFREMLHSGVKPNSVTLSTVLAACSAAKAVNFGRDVHGFALRNGFGDDVCVGSGLIDVYAKAASLQLARSVFDGLTARDAISWNVMLFSYFSAGKPDEASELFGRMESGEAPMNCASWNCMISGFTQNGRMRQSLEIFGRMQHSGFRANEITISSVFPACTSMENLRNGKEIHGYVCKHFTMQDKMNTTALILMYSKCGDLAKSKLIFDRMYDRDTVAWNAMIFANSMHGCGEEALHLYHEMIRSGMKPNAMTFMGVLSGCSHSLLLEDGRLVFSSMGREHGIQPDAEHYSCMVDVLCRAGRLQEAYEFILAMPMPPKASAWGALLAACRVYKNVELGKISANKLFEVEPGNPGNYVLLSNILMGAKLWEEASTIRKLMRDGGIKKEPGRSWIQVKSKVHTFVKGDRRMVCRDEIYGFLEEMGEKMRSEGYEPDVEFVLQDVGGGRKEELCSHSERLAVAFGAMNLKGEAAIRVFKNLRICGDCHNAIKFMSRILQVEIIVRDNLRFHHFRDGSCSCRDRW</sequence>
<dbReference type="FunFam" id="1.25.40.10:FF:000031">
    <property type="entry name" value="Pentatricopeptide repeat-containing protein mitochondrial"/>
    <property type="match status" value="1"/>
</dbReference>
<dbReference type="GO" id="GO:0003723">
    <property type="term" value="F:RNA binding"/>
    <property type="evidence" value="ECO:0007669"/>
    <property type="project" value="InterPro"/>
</dbReference>
<keyword evidence="1" id="KW-0677">Repeat</keyword>
<dbReference type="FunFam" id="1.25.40.10:FF:000393">
    <property type="entry name" value="Pentatricopeptide repeat-containing protein At1g20230"/>
    <property type="match status" value="1"/>
</dbReference>
<dbReference type="InterPro" id="IPR011990">
    <property type="entry name" value="TPR-like_helical_dom_sf"/>
</dbReference>
<dbReference type="FunFam" id="1.25.40.10:FF:000366">
    <property type="entry name" value="Pentatricopeptide (PPR) repeat-containing protein"/>
    <property type="match status" value="1"/>
</dbReference>
<feature type="repeat" description="PPR" evidence="2">
    <location>
        <begin position="378"/>
        <end position="412"/>
    </location>
</feature>
<dbReference type="Pfam" id="PF20431">
    <property type="entry name" value="E_motif"/>
    <property type="match status" value="1"/>
</dbReference>
<evidence type="ECO:0000259" key="3">
    <source>
        <dbReference type="Pfam" id="PF14432"/>
    </source>
</evidence>
<dbReference type="Proteomes" id="UP000639772">
    <property type="component" value="Chromosome 7"/>
</dbReference>
<dbReference type="InterPro" id="IPR046848">
    <property type="entry name" value="E_motif"/>
</dbReference>
<evidence type="ECO:0000313" key="5">
    <source>
        <dbReference type="Proteomes" id="UP000639772"/>
    </source>
</evidence>
<dbReference type="InterPro" id="IPR032867">
    <property type="entry name" value="DYW_dom"/>
</dbReference>
<organism evidence="4 5">
    <name type="scientific">Vanilla planifolia</name>
    <name type="common">Vanilla</name>
    <dbReference type="NCBI Taxonomy" id="51239"/>
    <lineage>
        <taxon>Eukaryota</taxon>
        <taxon>Viridiplantae</taxon>
        <taxon>Streptophyta</taxon>
        <taxon>Embryophyta</taxon>
        <taxon>Tracheophyta</taxon>
        <taxon>Spermatophyta</taxon>
        <taxon>Magnoliopsida</taxon>
        <taxon>Liliopsida</taxon>
        <taxon>Asparagales</taxon>
        <taxon>Orchidaceae</taxon>
        <taxon>Vanilloideae</taxon>
        <taxon>Vanilleae</taxon>
        <taxon>Vanilla</taxon>
    </lineage>
</organism>
<gene>
    <name evidence="4" type="ORF">HPP92_015112</name>
</gene>
<dbReference type="NCBIfam" id="TIGR00756">
    <property type="entry name" value="PPR"/>
    <property type="match status" value="4"/>
</dbReference>
<dbReference type="OrthoDB" id="428658at2759"/>
<dbReference type="GO" id="GO:0008270">
    <property type="term" value="F:zinc ion binding"/>
    <property type="evidence" value="ECO:0007669"/>
    <property type="project" value="InterPro"/>
</dbReference>
<comment type="caution">
    <text evidence="4">The sequence shown here is derived from an EMBL/GenBank/DDBJ whole genome shotgun (WGS) entry which is preliminary data.</text>
</comment>
<dbReference type="Gene3D" id="1.25.40.10">
    <property type="entry name" value="Tetratricopeptide repeat domain"/>
    <property type="match status" value="4"/>
</dbReference>
<reference evidence="4 5" key="1">
    <citation type="journal article" date="2020" name="Nat. Food">
        <title>A phased Vanilla planifolia genome enables genetic improvement of flavour and production.</title>
        <authorList>
            <person name="Hasing T."/>
            <person name="Tang H."/>
            <person name="Brym M."/>
            <person name="Khazi F."/>
            <person name="Huang T."/>
            <person name="Chambers A.H."/>
        </authorList>
    </citation>
    <scope>NUCLEOTIDE SEQUENCE [LARGE SCALE GENOMIC DNA]</scope>
    <source>
        <tissue evidence="4">Leaf</tissue>
    </source>
</reference>
<dbReference type="GO" id="GO:0009451">
    <property type="term" value="P:RNA modification"/>
    <property type="evidence" value="ECO:0007669"/>
    <property type="project" value="InterPro"/>
</dbReference>
<dbReference type="Pfam" id="PF12854">
    <property type="entry name" value="PPR_1"/>
    <property type="match status" value="1"/>
</dbReference>
<feature type="repeat" description="PPR" evidence="2">
    <location>
        <begin position="141"/>
        <end position="175"/>
    </location>
</feature>
<evidence type="ECO:0000313" key="4">
    <source>
        <dbReference type="EMBL" id="KAG0475426.1"/>
    </source>
</evidence>
<dbReference type="Pfam" id="PF01535">
    <property type="entry name" value="PPR"/>
    <property type="match status" value="3"/>
</dbReference>
<dbReference type="FunFam" id="1.25.40.10:FF:000344">
    <property type="entry name" value="Pentatricopeptide repeat-containing protein"/>
    <property type="match status" value="1"/>
</dbReference>
<dbReference type="Pfam" id="PF14432">
    <property type="entry name" value="DYW_deaminase"/>
    <property type="match status" value="1"/>
</dbReference>